<evidence type="ECO:0000313" key="3">
    <source>
        <dbReference type="EMBL" id="SFN68063.1"/>
    </source>
</evidence>
<dbReference type="InterPro" id="IPR025855">
    <property type="entry name" value="Replic_Relax"/>
</dbReference>
<protein>
    <submittedName>
        <fullName evidence="2 3">Replication-relaxation</fullName>
    </submittedName>
</protein>
<evidence type="ECO:0000313" key="2">
    <source>
        <dbReference type="EMBL" id="RKT86425.1"/>
    </source>
</evidence>
<name>A0A1I5B034_9PSEU</name>
<sequence>MFAQHQQRDLRAPMPQRPSLRWAASAEHQAQVAAHLTPRDRWLARVLAEHRVLTSTQIAAIAFAGSRRAANHRLQKLYAWRVLDRFQPYVGRGRAPMHYVLDTTGAHLLAHEDGLDPKDLKFRADRSVGIAYSLRLVHLMGVNSFFTTLLADALTNPATDRTVTAWWSEARCTRHFGDHVRPDGYGRWHEDGREIEWFLEWDTGSYQLSRFVSKLPGYASLAAATRIVTPLLAVFATETRETHARRQLAEHLRTTPRQHDLPIATTTAEHLRTTGSPASGVWLPLHRTNAGRHRLISLLSAWPHLETPTSSADTSGADPSPVARLRPPVPMPPWQARDLTWSPRR</sequence>
<feature type="region of interest" description="Disordered" evidence="1">
    <location>
        <begin position="307"/>
        <end position="345"/>
    </location>
</feature>
<keyword evidence="5" id="KW-1185">Reference proteome</keyword>
<reference evidence="3 4" key="1">
    <citation type="submission" date="2016-10" db="EMBL/GenBank/DDBJ databases">
        <authorList>
            <person name="de Groot N.N."/>
        </authorList>
    </citation>
    <scope>NUCLEOTIDE SEQUENCE [LARGE SCALE GENOMIC DNA]</scope>
    <source>
        <strain evidence="3 4">CPCC 201259</strain>
    </source>
</reference>
<accession>A0A1I5B034</accession>
<dbReference type="EMBL" id="FOUP01000006">
    <property type="protein sequence ID" value="SFN68063.1"/>
    <property type="molecule type" value="Genomic_DNA"/>
</dbReference>
<organism evidence="3 4">
    <name type="scientific">Saccharopolyspora antimicrobica</name>
    <dbReference type="NCBI Taxonomy" id="455193"/>
    <lineage>
        <taxon>Bacteria</taxon>
        <taxon>Bacillati</taxon>
        <taxon>Actinomycetota</taxon>
        <taxon>Actinomycetes</taxon>
        <taxon>Pseudonocardiales</taxon>
        <taxon>Pseudonocardiaceae</taxon>
        <taxon>Saccharopolyspora</taxon>
    </lineage>
</organism>
<dbReference type="Pfam" id="PF13814">
    <property type="entry name" value="Replic_Relax"/>
    <property type="match status" value="1"/>
</dbReference>
<dbReference type="Proteomes" id="UP000270697">
    <property type="component" value="Unassembled WGS sequence"/>
</dbReference>
<dbReference type="STRING" id="455193.SAMN05421805_10666"/>
<dbReference type="EMBL" id="RBXX01000002">
    <property type="protein sequence ID" value="RKT86425.1"/>
    <property type="molecule type" value="Genomic_DNA"/>
</dbReference>
<evidence type="ECO:0000313" key="5">
    <source>
        <dbReference type="Proteomes" id="UP000270697"/>
    </source>
</evidence>
<evidence type="ECO:0000256" key="1">
    <source>
        <dbReference type="SAM" id="MobiDB-lite"/>
    </source>
</evidence>
<reference evidence="2 5" key="2">
    <citation type="submission" date="2018-10" db="EMBL/GenBank/DDBJ databases">
        <title>Sequencing the genomes of 1000 actinobacteria strains.</title>
        <authorList>
            <person name="Klenk H.-P."/>
        </authorList>
    </citation>
    <scope>NUCLEOTIDE SEQUENCE [LARGE SCALE GENOMIC DNA]</scope>
    <source>
        <strain evidence="2 5">DSM 45119</strain>
    </source>
</reference>
<evidence type="ECO:0000313" key="4">
    <source>
        <dbReference type="Proteomes" id="UP000199398"/>
    </source>
</evidence>
<dbReference type="AlphaFoldDB" id="A0A1I5B034"/>
<proteinExistence type="predicted"/>
<gene>
    <name evidence="2" type="ORF">ATL45_4793</name>
    <name evidence="3" type="ORF">SAMN05421805_10666</name>
</gene>
<dbReference type="RefSeq" id="WP_246025502.1">
    <property type="nucleotide sequence ID" value="NZ_FOUP01000006.1"/>
</dbReference>
<dbReference type="Proteomes" id="UP000199398">
    <property type="component" value="Unassembled WGS sequence"/>
</dbReference>